<proteinExistence type="predicted"/>
<protein>
    <submittedName>
        <fullName evidence="1">Uncharacterized protein</fullName>
    </submittedName>
</protein>
<gene>
    <name evidence="1" type="ORF">K488DRAFT_73395</name>
</gene>
<reference evidence="1" key="1">
    <citation type="submission" date="2021-02" db="EMBL/GenBank/DDBJ databases">
        <authorList>
            <consortium name="DOE Joint Genome Institute"/>
            <person name="Ahrendt S."/>
            <person name="Looney B.P."/>
            <person name="Miyauchi S."/>
            <person name="Morin E."/>
            <person name="Drula E."/>
            <person name="Courty P.E."/>
            <person name="Chicoki N."/>
            <person name="Fauchery L."/>
            <person name="Kohler A."/>
            <person name="Kuo A."/>
            <person name="Labutti K."/>
            <person name="Pangilinan J."/>
            <person name="Lipzen A."/>
            <person name="Riley R."/>
            <person name="Andreopoulos W."/>
            <person name="He G."/>
            <person name="Johnson J."/>
            <person name="Barry K.W."/>
            <person name="Grigoriev I.V."/>
            <person name="Nagy L."/>
            <person name="Hibbett D."/>
            <person name="Henrissat B."/>
            <person name="Matheny P.B."/>
            <person name="Labbe J."/>
            <person name="Martin F."/>
        </authorList>
    </citation>
    <scope>NUCLEOTIDE SEQUENCE</scope>
    <source>
        <strain evidence="1">EC-137</strain>
    </source>
</reference>
<evidence type="ECO:0000313" key="1">
    <source>
        <dbReference type="EMBL" id="KAI0028919.1"/>
    </source>
</evidence>
<sequence>MEGPGVPELSHQSLKELAASLTEDPSLQPHVAALMASRVENALERYFSEPARFRKALGDARAILSGSWVLRFIMEHSSTDAPTWTENDLDVYCPEEGVVIVVATLLDEGYYPSQAQVRDPPSRTSTSKLISRVLRFNHETRGKKIDVVCTHASTPFEVVLDFWTTLVMNAITVHDITILYPDLTLAKQGRQPTERLKTRGVGHLLCKYIARGFNIWPFTRQRPTAYRPDDDRNSRDKRCLSLPIAVPEGYARGPRGSSLAMWSMGGYEGEEGSHPFTATTKGADEHEREE</sequence>
<evidence type="ECO:0000313" key="2">
    <source>
        <dbReference type="Proteomes" id="UP000814128"/>
    </source>
</evidence>
<organism evidence="1 2">
    <name type="scientific">Vararia minispora EC-137</name>
    <dbReference type="NCBI Taxonomy" id="1314806"/>
    <lineage>
        <taxon>Eukaryota</taxon>
        <taxon>Fungi</taxon>
        <taxon>Dikarya</taxon>
        <taxon>Basidiomycota</taxon>
        <taxon>Agaricomycotina</taxon>
        <taxon>Agaricomycetes</taxon>
        <taxon>Russulales</taxon>
        <taxon>Lachnocladiaceae</taxon>
        <taxon>Vararia</taxon>
    </lineage>
</organism>
<keyword evidence="2" id="KW-1185">Reference proteome</keyword>
<dbReference type="EMBL" id="MU273713">
    <property type="protein sequence ID" value="KAI0028919.1"/>
    <property type="molecule type" value="Genomic_DNA"/>
</dbReference>
<name>A0ACB8QAY6_9AGAM</name>
<reference evidence="1" key="2">
    <citation type="journal article" date="2022" name="New Phytol.">
        <title>Evolutionary transition to the ectomycorrhizal habit in the genomes of a hyperdiverse lineage of mushroom-forming fungi.</title>
        <authorList>
            <person name="Looney B."/>
            <person name="Miyauchi S."/>
            <person name="Morin E."/>
            <person name="Drula E."/>
            <person name="Courty P.E."/>
            <person name="Kohler A."/>
            <person name="Kuo A."/>
            <person name="LaButti K."/>
            <person name="Pangilinan J."/>
            <person name="Lipzen A."/>
            <person name="Riley R."/>
            <person name="Andreopoulos W."/>
            <person name="He G."/>
            <person name="Johnson J."/>
            <person name="Nolan M."/>
            <person name="Tritt A."/>
            <person name="Barry K.W."/>
            <person name="Grigoriev I.V."/>
            <person name="Nagy L.G."/>
            <person name="Hibbett D."/>
            <person name="Henrissat B."/>
            <person name="Matheny P.B."/>
            <person name="Labbe J."/>
            <person name="Martin F.M."/>
        </authorList>
    </citation>
    <scope>NUCLEOTIDE SEQUENCE</scope>
    <source>
        <strain evidence="1">EC-137</strain>
    </source>
</reference>
<comment type="caution">
    <text evidence="1">The sequence shown here is derived from an EMBL/GenBank/DDBJ whole genome shotgun (WGS) entry which is preliminary data.</text>
</comment>
<accession>A0ACB8QAY6</accession>
<dbReference type="Proteomes" id="UP000814128">
    <property type="component" value="Unassembled WGS sequence"/>
</dbReference>